<sequence>MTTEKKMVMALRLMALVVLGGKSAGAQIHHVVGGDHGWDPSCDIAAWSSGRIFRVGDKICKSFVLTLYVSSSLLIKLRYSKVENAFF</sequence>
<dbReference type="EMBL" id="BPVZ01000018">
    <property type="protein sequence ID" value="GKV01908.1"/>
    <property type="molecule type" value="Genomic_DNA"/>
</dbReference>
<dbReference type="Proteomes" id="UP001054252">
    <property type="component" value="Unassembled WGS sequence"/>
</dbReference>
<reference evidence="2 3" key="1">
    <citation type="journal article" date="2021" name="Commun. Biol.">
        <title>The genome of Shorea leprosula (Dipterocarpaceae) highlights the ecological relevance of drought in aseasonal tropical rainforests.</title>
        <authorList>
            <person name="Ng K.K.S."/>
            <person name="Kobayashi M.J."/>
            <person name="Fawcett J.A."/>
            <person name="Hatakeyama M."/>
            <person name="Paape T."/>
            <person name="Ng C.H."/>
            <person name="Ang C.C."/>
            <person name="Tnah L.H."/>
            <person name="Lee C.T."/>
            <person name="Nishiyama T."/>
            <person name="Sese J."/>
            <person name="O'Brien M.J."/>
            <person name="Copetti D."/>
            <person name="Mohd Noor M.I."/>
            <person name="Ong R.C."/>
            <person name="Putra M."/>
            <person name="Sireger I.Z."/>
            <person name="Indrioko S."/>
            <person name="Kosugi Y."/>
            <person name="Izuno A."/>
            <person name="Isagi Y."/>
            <person name="Lee S.L."/>
            <person name="Shimizu K.K."/>
        </authorList>
    </citation>
    <scope>NUCLEOTIDE SEQUENCE [LARGE SCALE GENOMIC DNA]</scope>
    <source>
        <strain evidence="2">214</strain>
    </source>
</reference>
<organism evidence="2 3">
    <name type="scientific">Rubroshorea leprosula</name>
    <dbReference type="NCBI Taxonomy" id="152421"/>
    <lineage>
        <taxon>Eukaryota</taxon>
        <taxon>Viridiplantae</taxon>
        <taxon>Streptophyta</taxon>
        <taxon>Embryophyta</taxon>
        <taxon>Tracheophyta</taxon>
        <taxon>Spermatophyta</taxon>
        <taxon>Magnoliopsida</taxon>
        <taxon>eudicotyledons</taxon>
        <taxon>Gunneridae</taxon>
        <taxon>Pentapetalae</taxon>
        <taxon>rosids</taxon>
        <taxon>malvids</taxon>
        <taxon>Malvales</taxon>
        <taxon>Dipterocarpaceae</taxon>
        <taxon>Rubroshorea</taxon>
    </lineage>
</organism>
<accession>A0AAV5IRW2</accession>
<dbReference type="AlphaFoldDB" id="A0AAV5IRW2"/>
<keyword evidence="3" id="KW-1185">Reference proteome</keyword>
<evidence type="ECO:0000313" key="3">
    <source>
        <dbReference type="Proteomes" id="UP001054252"/>
    </source>
</evidence>
<evidence type="ECO:0000256" key="1">
    <source>
        <dbReference type="SAM" id="SignalP"/>
    </source>
</evidence>
<protein>
    <submittedName>
        <fullName evidence="2">Uncharacterized protein</fullName>
    </submittedName>
</protein>
<feature type="signal peptide" evidence="1">
    <location>
        <begin position="1"/>
        <end position="25"/>
    </location>
</feature>
<proteinExistence type="predicted"/>
<gene>
    <name evidence="2" type="ORF">SLEP1_g14420</name>
</gene>
<comment type="caution">
    <text evidence="2">The sequence shown here is derived from an EMBL/GenBank/DDBJ whole genome shotgun (WGS) entry which is preliminary data.</text>
</comment>
<keyword evidence="1" id="KW-0732">Signal</keyword>
<evidence type="ECO:0000313" key="2">
    <source>
        <dbReference type="EMBL" id="GKV01908.1"/>
    </source>
</evidence>
<name>A0AAV5IRW2_9ROSI</name>
<feature type="chain" id="PRO_5043528865" evidence="1">
    <location>
        <begin position="26"/>
        <end position="87"/>
    </location>
</feature>